<reference evidence="1 2" key="1">
    <citation type="submission" date="2021-05" db="EMBL/GenBank/DDBJ databases">
        <title>Bacteria Genome sequencing.</title>
        <authorList>
            <person name="Takabe Y."/>
            <person name="Nakajima Y."/>
            <person name="Suzuki S."/>
            <person name="Shiozaki T."/>
        </authorList>
    </citation>
    <scope>NUCLEOTIDE SEQUENCE [LARGE SCALE GENOMIC DNA]</scope>
    <source>
        <strain evidence="1 2">AI_62</strain>
    </source>
</reference>
<dbReference type="InterPro" id="IPR023393">
    <property type="entry name" value="START-like_dom_sf"/>
</dbReference>
<dbReference type="SUPFAM" id="SSF55961">
    <property type="entry name" value="Bet v1-like"/>
    <property type="match status" value="1"/>
</dbReference>
<sequence>MTTLVFRHRFEAPARMVWGICTDFGCLAQVCAPLIRFDDLPAGRVASGQDLTVGVRLVGILPPQPYRMRVVAFDDSAMTLQSEETGAGVRRWAHAITVQPRGAGQCDVTDRLDIDAGLLTPLVATWARIFFRHRHRGRLRLVAEALRSA</sequence>
<dbReference type="Proteomes" id="UP000786693">
    <property type="component" value="Unassembled WGS sequence"/>
</dbReference>
<keyword evidence="2" id="KW-1185">Reference proteome</keyword>
<evidence type="ECO:0008006" key="3">
    <source>
        <dbReference type="Google" id="ProtNLM"/>
    </source>
</evidence>
<accession>A0ABQ4NMQ2</accession>
<comment type="caution">
    <text evidence="1">The sequence shown here is derived from an EMBL/GenBank/DDBJ whole genome shotgun (WGS) entry which is preliminary data.</text>
</comment>
<evidence type="ECO:0000313" key="2">
    <source>
        <dbReference type="Proteomes" id="UP000786693"/>
    </source>
</evidence>
<name>A0ABQ4NMQ2_9RHOB</name>
<dbReference type="Pfam" id="PF10604">
    <property type="entry name" value="Polyketide_cyc2"/>
    <property type="match status" value="1"/>
</dbReference>
<gene>
    <name evidence="1" type="ORF">JANAI62_23170</name>
</gene>
<organism evidence="1 2">
    <name type="scientific">Jannaschia pagri</name>
    <dbReference type="NCBI Taxonomy" id="2829797"/>
    <lineage>
        <taxon>Bacteria</taxon>
        <taxon>Pseudomonadati</taxon>
        <taxon>Pseudomonadota</taxon>
        <taxon>Alphaproteobacteria</taxon>
        <taxon>Rhodobacterales</taxon>
        <taxon>Roseobacteraceae</taxon>
        <taxon>Jannaschia</taxon>
    </lineage>
</organism>
<dbReference type="RefSeq" id="WP_220749197.1">
    <property type="nucleotide sequence ID" value="NZ_BPFH01000004.1"/>
</dbReference>
<dbReference type="EMBL" id="BPFH01000004">
    <property type="protein sequence ID" value="GIT95694.1"/>
    <property type="molecule type" value="Genomic_DNA"/>
</dbReference>
<evidence type="ECO:0000313" key="1">
    <source>
        <dbReference type="EMBL" id="GIT95694.1"/>
    </source>
</evidence>
<dbReference type="InterPro" id="IPR019587">
    <property type="entry name" value="Polyketide_cyclase/dehydratase"/>
</dbReference>
<proteinExistence type="predicted"/>
<protein>
    <recommendedName>
        <fullName evidence="3">Polyketide cyclase / dehydrase and lipid transport</fullName>
    </recommendedName>
</protein>
<dbReference type="Gene3D" id="3.30.530.20">
    <property type="match status" value="1"/>
</dbReference>